<proteinExistence type="predicted"/>
<dbReference type="InterPro" id="IPR019289">
    <property type="entry name" value="Phage_tail_E/E"/>
</dbReference>
<dbReference type="Pfam" id="PF10109">
    <property type="entry name" value="Phage_TAC_7"/>
    <property type="match status" value="1"/>
</dbReference>
<organism evidence="1 2">
    <name type="scientific">Buttiauxella selenatireducens</name>
    <dbReference type="NCBI Taxonomy" id="3073902"/>
    <lineage>
        <taxon>Bacteria</taxon>
        <taxon>Pseudomonadati</taxon>
        <taxon>Pseudomonadota</taxon>
        <taxon>Gammaproteobacteria</taxon>
        <taxon>Enterobacterales</taxon>
        <taxon>Enterobacteriaceae</taxon>
        <taxon>Buttiauxella</taxon>
    </lineage>
</organism>
<accession>A0ABY9S6U0</accession>
<protein>
    <submittedName>
        <fullName evidence="1">Phage tail assembly protein</fullName>
    </submittedName>
</protein>
<dbReference type="EMBL" id="CP133838">
    <property type="protein sequence ID" value="WMY72713.1"/>
    <property type="molecule type" value="Genomic_DNA"/>
</dbReference>
<sequence length="209" mass="23459">MSFIRTIPLVFPITTANGVLSTLTVCTLTAKQVREIGKKFDADNDPSGFHALDQEFELAVAMTGQTDDIIAQLKKPDYNSLVVQVDRLTNYTTADLLEEEADAKREAGEKADTITFLPDSPTLLVAIHDPVNGEMTEYRLQPPTVGLTRQLRIEKDAHRRGMMVASSCTGLHQDVIDQFHMPDFNHLMERVRDFLTQQGDFFQTETLTD</sequence>
<dbReference type="RefSeq" id="WP_309874831.1">
    <property type="nucleotide sequence ID" value="NZ_CP133838.1"/>
</dbReference>
<keyword evidence="2" id="KW-1185">Reference proteome</keyword>
<evidence type="ECO:0000313" key="1">
    <source>
        <dbReference type="EMBL" id="WMY72713.1"/>
    </source>
</evidence>
<gene>
    <name evidence="1" type="ORF">RHD99_14655</name>
</gene>
<evidence type="ECO:0000313" key="2">
    <source>
        <dbReference type="Proteomes" id="UP001246690"/>
    </source>
</evidence>
<name>A0ABY9S6U0_9ENTR</name>
<reference evidence="1 2" key="1">
    <citation type="submission" date="2023-09" db="EMBL/GenBank/DDBJ databases">
        <title>Buttiauxella selenatireducens sp. nov., isolated from the rhizosphere of Cardamine hupingshanesis.</title>
        <authorList>
            <person name="Zhang S."/>
            <person name="Xu Z."/>
            <person name="Wang H."/>
            <person name="Guo Y."/>
        </authorList>
    </citation>
    <scope>NUCLEOTIDE SEQUENCE [LARGE SCALE GENOMIC DNA]</scope>
    <source>
        <strain evidence="1 2">R73</strain>
    </source>
</reference>
<dbReference type="Proteomes" id="UP001246690">
    <property type="component" value="Chromosome"/>
</dbReference>